<keyword evidence="15" id="KW-1185">Reference proteome</keyword>
<comment type="subunit">
    <text evidence="9">Forms a complex with SecF. Part of the essential Sec protein translocation apparatus which comprises SecA, SecYEG and auxiliary proteins SecDF. Other proteins may also be involved.</text>
</comment>
<name>A0ABU3NJ94_9CHLR</name>
<evidence type="ECO:0000256" key="9">
    <source>
        <dbReference type="HAMAP-Rule" id="MF_01463"/>
    </source>
</evidence>
<keyword evidence="4 9" id="KW-0812">Transmembrane</keyword>
<dbReference type="InterPro" id="IPR001036">
    <property type="entry name" value="Acrflvin-R"/>
</dbReference>
<feature type="transmembrane region" description="Helical" evidence="9">
    <location>
        <begin position="428"/>
        <end position="451"/>
    </location>
</feature>
<dbReference type="Gene3D" id="3.30.1360.200">
    <property type="match status" value="1"/>
</dbReference>
<dbReference type="InterPro" id="IPR048634">
    <property type="entry name" value="SecD_SecF_C"/>
</dbReference>
<dbReference type="NCBIfam" id="TIGR00916">
    <property type="entry name" value="2A0604s01"/>
    <property type="match status" value="1"/>
</dbReference>
<evidence type="ECO:0000256" key="2">
    <source>
        <dbReference type="ARBA" id="ARBA00022448"/>
    </source>
</evidence>
<dbReference type="Gene3D" id="1.20.1640.10">
    <property type="entry name" value="Multidrug efflux transporter AcrB transmembrane domain"/>
    <property type="match status" value="1"/>
</dbReference>
<keyword evidence="2 9" id="KW-0813">Transport</keyword>
<accession>A0ABU3NJ94</accession>
<evidence type="ECO:0000256" key="5">
    <source>
        <dbReference type="ARBA" id="ARBA00022927"/>
    </source>
</evidence>
<evidence type="ECO:0000259" key="11">
    <source>
        <dbReference type="Pfam" id="PF02355"/>
    </source>
</evidence>
<dbReference type="InterPro" id="IPR005791">
    <property type="entry name" value="SecD"/>
</dbReference>
<feature type="domain" description="SecDF P1 head subdomain" evidence="13">
    <location>
        <begin position="181"/>
        <end position="278"/>
    </location>
</feature>
<evidence type="ECO:0000256" key="6">
    <source>
        <dbReference type="ARBA" id="ARBA00022989"/>
    </source>
</evidence>
<feature type="domain" description="Protein export membrane protein SecD/SecF C-terminal" evidence="11">
    <location>
        <begin position="282"/>
        <end position="451"/>
    </location>
</feature>
<keyword evidence="8 9" id="KW-0472">Membrane</keyword>
<keyword evidence="5 9" id="KW-0653">Protein transport</keyword>
<comment type="caution">
    <text evidence="14">The sequence shown here is derived from an EMBL/GenBank/DDBJ whole genome shotgun (WGS) entry which is preliminary data.</text>
</comment>
<keyword evidence="3 9" id="KW-1003">Cell membrane</keyword>
<dbReference type="PANTHER" id="PTHR30081">
    <property type="entry name" value="PROTEIN-EXPORT MEMBRANE PROTEIN SEC"/>
    <property type="match status" value="1"/>
</dbReference>
<evidence type="ECO:0000256" key="7">
    <source>
        <dbReference type="ARBA" id="ARBA00023010"/>
    </source>
</evidence>
<feature type="transmembrane region" description="Helical" evidence="9">
    <location>
        <begin position="403"/>
        <end position="422"/>
    </location>
</feature>
<reference evidence="14 15" key="1">
    <citation type="submission" date="2023-07" db="EMBL/GenBank/DDBJ databases">
        <title>Novel species of Thermanaerothrix with wide hydrolytic capabilities.</title>
        <authorList>
            <person name="Zayulina K.S."/>
            <person name="Podosokorskaya O.A."/>
            <person name="Elcheninov A.G."/>
        </authorList>
    </citation>
    <scope>NUCLEOTIDE SEQUENCE [LARGE SCALE GENOMIC DNA]</scope>
    <source>
        <strain evidence="14 15">4228-RoL</strain>
    </source>
</reference>
<feature type="region of interest" description="Disordered" evidence="10">
    <location>
        <begin position="142"/>
        <end position="180"/>
    </location>
</feature>
<comment type="subcellular location">
    <subcellularLocation>
        <location evidence="1 9">Cell membrane</location>
        <topology evidence="1 9">Multi-pass membrane protein</topology>
    </subcellularLocation>
</comment>
<dbReference type="InterPro" id="IPR022813">
    <property type="entry name" value="SecD/SecF_arch_bac"/>
</dbReference>
<gene>
    <name evidence="9 14" type="primary">secD</name>
    <name evidence="14" type="ORF">QYE77_01535</name>
</gene>
<evidence type="ECO:0000259" key="12">
    <source>
        <dbReference type="Pfam" id="PF21760"/>
    </source>
</evidence>
<dbReference type="Pfam" id="PF02355">
    <property type="entry name" value="SecD_SecF_C"/>
    <property type="match status" value="1"/>
</dbReference>
<sequence>MEQRHVNLILIAILLIAAIWIDLPQNPGIKIGNFEKRFETVLGLDLRGGMQVILSVPPEIAVTQQNLQDAAIILENRSNALGVSEVVFQTAGERIIVGEFPGATNAEDVINKIRQVGQLEFVDFGDTPVPEGTIIETDFGITTNTSTETPAPTITPTIGETPTPETTPESSPTPTATPTTRYHTVLTGRDLKSVGVSRDTLGRYVVDIEFTDEGARIFKEWTTQNVGKYLGIVLDKRVISSPVIREPITEGRGQIEGNFTSESANALAVQLRYGALPIPLNIEQIRVVGPTLGQDSLQKSLLAGIIGFIIVMLFMGIYYRLPGIVANLALLTYAAITFAVFKTIPVTLTLPGIAGFLLSTGSALDANILIFERLKEELRNGRNLRQALDLGWKRAWSSIRDSNISALITSAILFWFGSTFGASFVKGFALTLALGVMVSLFTAIVVTRALLETTVFDLFKNVDKKPGWFGL</sequence>
<evidence type="ECO:0000313" key="14">
    <source>
        <dbReference type="EMBL" id="MDT8896929.1"/>
    </source>
</evidence>
<evidence type="ECO:0000259" key="13">
    <source>
        <dbReference type="Pfam" id="PF22599"/>
    </source>
</evidence>
<dbReference type="Pfam" id="PF21760">
    <property type="entry name" value="SecD_1st"/>
    <property type="match status" value="1"/>
</dbReference>
<dbReference type="Gene3D" id="3.30.70.3400">
    <property type="match status" value="1"/>
</dbReference>
<feature type="transmembrane region" description="Helical" evidence="9">
    <location>
        <begin position="350"/>
        <end position="371"/>
    </location>
</feature>
<feature type="transmembrane region" description="Helical" evidence="9">
    <location>
        <begin position="324"/>
        <end position="344"/>
    </location>
</feature>
<evidence type="ECO:0000256" key="10">
    <source>
        <dbReference type="SAM" id="MobiDB-lite"/>
    </source>
</evidence>
<evidence type="ECO:0000313" key="15">
    <source>
        <dbReference type="Proteomes" id="UP001254165"/>
    </source>
</evidence>
<evidence type="ECO:0000256" key="3">
    <source>
        <dbReference type="ARBA" id="ARBA00022475"/>
    </source>
</evidence>
<proteinExistence type="inferred from homology"/>
<protein>
    <recommendedName>
        <fullName evidence="9">Protein translocase subunit SecD</fullName>
    </recommendedName>
</protein>
<comment type="similarity">
    <text evidence="9">Belongs to the SecD/SecF family. SecD subfamily.</text>
</comment>
<comment type="caution">
    <text evidence="9">Lacks conserved residue(s) required for the propagation of feature annotation.</text>
</comment>
<dbReference type="PRINTS" id="PR00702">
    <property type="entry name" value="ACRIFLAVINRP"/>
</dbReference>
<dbReference type="RefSeq" id="WP_315623580.1">
    <property type="nucleotide sequence ID" value="NZ_JAUHMF010000001.1"/>
</dbReference>
<dbReference type="Proteomes" id="UP001254165">
    <property type="component" value="Unassembled WGS sequence"/>
</dbReference>
<comment type="function">
    <text evidence="9">Part of the Sec protein translocase complex. Interacts with the SecYEG preprotein conducting channel. SecDF uses the proton motive force (PMF) to complete protein translocation after the ATP-dependent function of SecA.</text>
</comment>
<dbReference type="Pfam" id="PF22599">
    <property type="entry name" value="SecDF_P1_head"/>
    <property type="match status" value="1"/>
</dbReference>
<dbReference type="SUPFAM" id="SSF82866">
    <property type="entry name" value="Multidrug efflux transporter AcrB transmembrane domain"/>
    <property type="match status" value="1"/>
</dbReference>
<evidence type="ECO:0000256" key="1">
    <source>
        <dbReference type="ARBA" id="ARBA00004651"/>
    </source>
</evidence>
<dbReference type="HAMAP" id="MF_01463_B">
    <property type="entry name" value="SecD_B"/>
    <property type="match status" value="1"/>
</dbReference>
<dbReference type="EMBL" id="JAUHMF010000001">
    <property type="protein sequence ID" value="MDT8896929.1"/>
    <property type="molecule type" value="Genomic_DNA"/>
</dbReference>
<organism evidence="14 15">
    <name type="scientific">Thermanaerothrix solaris</name>
    <dbReference type="NCBI Taxonomy" id="3058434"/>
    <lineage>
        <taxon>Bacteria</taxon>
        <taxon>Bacillati</taxon>
        <taxon>Chloroflexota</taxon>
        <taxon>Anaerolineae</taxon>
        <taxon>Anaerolineales</taxon>
        <taxon>Anaerolineaceae</taxon>
        <taxon>Thermanaerothrix</taxon>
    </lineage>
</organism>
<evidence type="ECO:0000256" key="4">
    <source>
        <dbReference type="ARBA" id="ARBA00022692"/>
    </source>
</evidence>
<keyword evidence="6 9" id="KW-1133">Transmembrane helix</keyword>
<dbReference type="InterPro" id="IPR054384">
    <property type="entry name" value="SecDF_P1_head"/>
</dbReference>
<dbReference type="NCBIfam" id="TIGR01129">
    <property type="entry name" value="secD"/>
    <property type="match status" value="1"/>
</dbReference>
<dbReference type="InterPro" id="IPR048631">
    <property type="entry name" value="SecD_1st"/>
</dbReference>
<feature type="transmembrane region" description="Helical" evidence="9">
    <location>
        <begin position="301"/>
        <end position="319"/>
    </location>
</feature>
<keyword evidence="7 9" id="KW-0811">Translocation</keyword>
<feature type="domain" description="Protein translocase subunit SecDF P1" evidence="12">
    <location>
        <begin position="68"/>
        <end position="123"/>
    </location>
</feature>
<evidence type="ECO:0000256" key="8">
    <source>
        <dbReference type="ARBA" id="ARBA00023136"/>
    </source>
</evidence>
<dbReference type="PANTHER" id="PTHR30081:SF1">
    <property type="entry name" value="PROTEIN TRANSLOCASE SUBUNIT SECD"/>
    <property type="match status" value="1"/>
</dbReference>
<dbReference type="InterPro" id="IPR055344">
    <property type="entry name" value="SecD_SecF_C_bact"/>
</dbReference>